<dbReference type="AlphaFoldDB" id="A0A9Q1JEH5"/>
<accession>A0A9Q1JEH5</accession>
<gene>
    <name evidence="2" type="ORF">Cgig2_011977</name>
</gene>
<dbReference type="EMBL" id="JAKOGI010003860">
    <property type="protein sequence ID" value="KAJ8420107.1"/>
    <property type="molecule type" value="Genomic_DNA"/>
</dbReference>
<feature type="region of interest" description="Disordered" evidence="1">
    <location>
        <begin position="141"/>
        <end position="160"/>
    </location>
</feature>
<feature type="compositionally biased region" description="Basic residues" evidence="1">
    <location>
        <begin position="149"/>
        <end position="159"/>
    </location>
</feature>
<sequence length="272" mass="30599">MGLAWGCLPIVASLKRLSGLIPSYELAVAEEATQDYELPEQFQVIFYAILLNEAKRLGVLCGRALRALESTLTELRWSTFESWVWQYGDWIFEAHFQTKVAPEESSEAGPQEESSEVELEGEGLAHEGRPPLSTTINREEVVQRDTREHRKRSRWKRASRPPCPLPEDFHPLCPRFSLPEAKGTVAGFELPKMVTFYAILLNELPKMAEGLKSALVGLRWSSFEVWMSCVNHKLREAQFRRQAVAGEVRGPLDGQEESSGSNGPPALSSDKE</sequence>
<feature type="region of interest" description="Disordered" evidence="1">
    <location>
        <begin position="246"/>
        <end position="272"/>
    </location>
</feature>
<organism evidence="2 3">
    <name type="scientific">Carnegiea gigantea</name>
    <dbReference type="NCBI Taxonomy" id="171969"/>
    <lineage>
        <taxon>Eukaryota</taxon>
        <taxon>Viridiplantae</taxon>
        <taxon>Streptophyta</taxon>
        <taxon>Embryophyta</taxon>
        <taxon>Tracheophyta</taxon>
        <taxon>Spermatophyta</taxon>
        <taxon>Magnoliopsida</taxon>
        <taxon>eudicotyledons</taxon>
        <taxon>Gunneridae</taxon>
        <taxon>Pentapetalae</taxon>
        <taxon>Caryophyllales</taxon>
        <taxon>Cactineae</taxon>
        <taxon>Cactaceae</taxon>
        <taxon>Cactoideae</taxon>
        <taxon>Echinocereeae</taxon>
        <taxon>Carnegiea</taxon>
    </lineage>
</organism>
<reference evidence="2" key="1">
    <citation type="submission" date="2022-04" db="EMBL/GenBank/DDBJ databases">
        <title>Carnegiea gigantea Genome sequencing and assembly v2.</title>
        <authorList>
            <person name="Copetti D."/>
            <person name="Sanderson M.J."/>
            <person name="Burquez A."/>
            <person name="Wojciechowski M.F."/>
        </authorList>
    </citation>
    <scope>NUCLEOTIDE SEQUENCE</scope>
    <source>
        <strain evidence="2">SGP5-SGP5p</strain>
        <tissue evidence="2">Aerial part</tissue>
    </source>
</reference>
<evidence type="ECO:0000256" key="1">
    <source>
        <dbReference type="SAM" id="MobiDB-lite"/>
    </source>
</evidence>
<dbReference type="Proteomes" id="UP001153076">
    <property type="component" value="Unassembled WGS sequence"/>
</dbReference>
<keyword evidence="3" id="KW-1185">Reference proteome</keyword>
<proteinExistence type="predicted"/>
<evidence type="ECO:0000313" key="2">
    <source>
        <dbReference type="EMBL" id="KAJ8420107.1"/>
    </source>
</evidence>
<feature type="region of interest" description="Disordered" evidence="1">
    <location>
        <begin position="101"/>
        <end position="135"/>
    </location>
</feature>
<protein>
    <submittedName>
        <fullName evidence="2">Uncharacterized protein</fullName>
    </submittedName>
</protein>
<name>A0A9Q1JEH5_9CARY</name>
<evidence type="ECO:0000313" key="3">
    <source>
        <dbReference type="Proteomes" id="UP001153076"/>
    </source>
</evidence>
<comment type="caution">
    <text evidence="2">The sequence shown here is derived from an EMBL/GenBank/DDBJ whole genome shotgun (WGS) entry which is preliminary data.</text>
</comment>